<evidence type="ECO:0000256" key="2">
    <source>
        <dbReference type="ARBA" id="ARBA00008807"/>
    </source>
</evidence>
<sequence>MHKRSSFMAMSNASQSTAVGAPYSDEPGYFIKHLNDPNLDLEDIKLEPLRPKPRIELDKLGYKHSPTYAASEVDTESHVNTPQRYSDLDISPHSSEENFNDQSLYPEVRAAVSSVDDPDMPVNTFRMWSIGLLFTLILPCINSAMELRYPSLYISSLIIQLITLPFGKALERILPTTRFNTFGFIWSFNPGPFNIKEHVCITVMTSVATPGYATDVILAQRIFYQQTLSFGYQLLLVLGVQAYGFSLAGILRQYVVWPPSMIWPGAIVNCALFNTLHRTYGHHERGGMTRERFFLIFFIGSLVYYFIPGYLFTALSVFNWICWIVPNNVTVNSLFGAYGLGMSVLTFDWTMISYLGSPLVTPWWSEANVMVSFVLFFWLIAPIMYFSNTLNTAYMPISSYYSYDNQGSTYNASLVITDGILDYDKYQAYSPIFLPATLCLAYGLSFAMFPAVVVHTFLWFRQDIIRRFRSSLKDERDVHSRLMQAYPEVPRWWYAVVGVLGIVFLFVAIEIFPTQLPIWAALIAILFSAVTALPLAMIHAVSNMSITFNVMCELIAGYMLPGKAVANVIFKSVGVTGAAQAATFSGDLKLGHYMKIPPRTMFSIQVVSVIIAAFVSVGTQNWMFANIEDLCSSTQKDGFVCPSSNTFATASFIWGGIGPSRVFSPGTSYNSLLWFFLLGALLPIPCYYLARRFPRSSWRYVNIPVFFAGSLAIPPASGMNYASWALIGFIFNFYIRRRYFRWWMRYNYVLSAALDAGTAVAIVLLFLCLQLPKGGIELKWWGNTVWQHTADNLGTPLKSLDPGETFGPSSWS</sequence>
<dbReference type="InterPro" id="IPR004648">
    <property type="entry name" value="Oligpept_transpt"/>
</dbReference>
<feature type="transmembrane region" description="Helical" evidence="10">
    <location>
        <begin position="335"/>
        <end position="355"/>
    </location>
</feature>
<evidence type="ECO:0000256" key="10">
    <source>
        <dbReference type="SAM" id="Phobius"/>
    </source>
</evidence>
<feature type="transmembrane region" description="Helical" evidence="10">
    <location>
        <begin position="518"/>
        <end position="541"/>
    </location>
</feature>
<feature type="transmembrane region" description="Helical" evidence="10">
    <location>
        <begin position="747"/>
        <end position="772"/>
    </location>
</feature>
<evidence type="ECO:0000256" key="5">
    <source>
        <dbReference type="ARBA" id="ARBA00022856"/>
    </source>
</evidence>
<evidence type="ECO:0000313" key="11">
    <source>
        <dbReference type="EMBL" id="SJL13853.1"/>
    </source>
</evidence>
<dbReference type="GO" id="GO:0016020">
    <property type="term" value="C:membrane"/>
    <property type="evidence" value="ECO:0007669"/>
    <property type="project" value="UniProtKB-SubCell"/>
</dbReference>
<dbReference type="OrthoDB" id="9986677at2759"/>
<dbReference type="Proteomes" id="UP000219338">
    <property type="component" value="Unassembled WGS sequence"/>
</dbReference>
<dbReference type="PANTHER" id="PTHR22601">
    <property type="entry name" value="ISP4 LIKE PROTEIN"/>
    <property type="match status" value="1"/>
</dbReference>
<organism evidence="11 12">
    <name type="scientific">Armillaria ostoyae</name>
    <name type="common">Armillaria root rot fungus</name>
    <dbReference type="NCBI Taxonomy" id="47428"/>
    <lineage>
        <taxon>Eukaryota</taxon>
        <taxon>Fungi</taxon>
        <taxon>Dikarya</taxon>
        <taxon>Basidiomycota</taxon>
        <taxon>Agaricomycotina</taxon>
        <taxon>Agaricomycetes</taxon>
        <taxon>Agaricomycetidae</taxon>
        <taxon>Agaricales</taxon>
        <taxon>Marasmiineae</taxon>
        <taxon>Physalacriaceae</taxon>
        <taxon>Armillaria</taxon>
    </lineage>
</organism>
<dbReference type="EMBL" id="FUEG01000021">
    <property type="protein sequence ID" value="SJL13853.1"/>
    <property type="molecule type" value="Genomic_DNA"/>
</dbReference>
<dbReference type="InterPro" id="IPR004813">
    <property type="entry name" value="OPT"/>
</dbReference>
<keyword evidence="7 10" id="KW-1133">Transmembrane helix</keyword>
<feature type="transmembrane region" description="Helical" evidence="10">
    <location>
        <begin position="672"/>
        <end position="690"/>
    </location>
</feature>
<feature type="transmembrane region" description="Helical" evidence="10">
    <location>
        <begin position="602"/>
        <end position="623"/>
    </location>
</feature>
<keyword evidence="5" id="KW-0571">Peptide transport</keyword>
<proteinExistence type="inferred from homology"/>
<keyword evidence="3" id="KW-0813">Transport</keyword>
<dbReference type="Pfam" id="PF03169">
    <property type="entry name" value="OPT"/>
    <property type="match status" value="1"/>
</dbReference>
<evidence type="ECO:0000256" key="8">
    <source>
        <dbReference type="ARBA" id="ARBA00023136"/>
    </source>
</evidence>
<evidence type="ECO:0000313" key="12">
    <source>
        <dbReference type="Proteomes" id="UP000219338"/>
    </source>
</evidence>
<protein>
    <submittedName>
        <fullName evidence="11">Related to isp4-oligopeptide transporter</fullName>
    </submittedName>
</protein>
<evidence type="ECO:0000256" key="9">
    <source>
        <dbReference type="SAM" id="MobiDB-lite"/>
    </source>
</evidence>
<keyword evidence="12" id="KW-1185">Reference proteome</keyword>
<evidence type="ECO:0000256" key="6">
    <source>
        <dbReference type="ARBA" id="ARBA00022927"/>
    </source>
</evidence>
<feature type="transmembrane region" description="Helical" evidence="10">
    <location>
        <begin position="367"/>
        <end position="386"/>
    </location>
</feature>
<keyword evidence="8 10" id="KW-0472">Membrane</keyword>
<keyword evidence="4 10" id="KW-0812">Transmembrane</keyword>
<evidence type="ECO:0000256" key="3">
    <source>
        <dbReference type="ARBA" id="ARBA00022448"/>
    </source>
</evidence>
<feature type="region of interest" description="Disordered" evidence="9">
    <location>
        <begin position="71"/>
        <end position="99"/>
    </location>
</feature>
<feature type="transmembrane region" description="Helical" evidence="10">
    <location>
        <begin position="492"/>
        <end position="512"/>
    </location>
</feature>
<dbReference type="NCBIfam" id="TIGR00728">
    <property type="entry name" value="OPT_sfam"/>
    <property type="match status" value="1"/>
</dbReference>
<feature type="transmembrane region" description="Helical" evidence="10">
    <location>
        <begin position="261"/>
        <end position="281"/>
    </location>
</feature>
<dbReference type="GO" id="GO:0015031">
    <property type="term" value="P:protein transport"/>
    <property type="evidence" value="ECO:0007669"/>
    <property type="project" value="UniProtKB-KW"/>
</dbReference>
<comment type="subcellular location">
    <subcellularLocation>
        <location evidence="1">Membrane</location>
        <topology evidence="1">Multi-pass membrane protein</topology>
    </subcellularLocation>
</comment>
<reference evidence="12" key="1">
    <citation type="journal article" date="2017" name="Nat. Ecol. Evol.">
        <title>Genome expansion and lineage-specific genetic innovations in the forest pathogenic fungi Armillaria.</title>
        <authorList>
            <person name="Sipos G."/>
            <person name="Prasanna A.N."/>
            <person name="Walter M.C."/>
            <person name="O'Connor E."/>
            <person name="Balint B."/>
            <person name="Krizsan K."/>
            <person name="Kiss B."/>
            <person name="Hess J."/>
            <person name="Varga T."/>
            <person name="Slot J."/>
            <person name="Riley R."/>
            <person name="Boka B."/>
            <person name="Rigling D."/>
            <person name="Barry K."/>
            <person name="Lee J."/>
            <person name="Mihaltcheva S."/>
            <person name="LaButti K."/>
            <person name="Lipzen A."/>
            <person name="Waldron R."/>
            <person name="Moloney N.M."/>
            <person name="Sperisen C."/>
            <person name="Kredics L."/>
            <person name="Vagvoelgyi C."/>
            <person name="Patrignani A."/>
            <person name="Fitzpatrick D."/>
            <person name="Nagy I."/>
            <person name="Doyle S."/>
            <person name="Anderson J.B."/>
            <person name="Grigoriev I.V."/>
            <person name="Gueldener U."/>
            <person name="Muensterkoetter M."/>
            <person name="Nagy L.G."/>
        </authorList>
    </citation>
    <scope>NUCLEOTIDE SEQUENCE [LARGE SCALE GENOMIC DNA]</scope>
    <source>
        <strain evidence="12">C18/9</strain>
    </source>
</reference>
<dbReference type="GO" id="GO:0035673">
    <property type="term" value="F:oligopeptide transmembrane transporter activity"/>
    <property type="evidence" value="ECO:0007669"/>
    <property type="project" value="InterPro"/>
</dbReference>
<keyword evidence="6" id="KW-0653">Protein transport</keyword>
<evidence type="ECO:0000256" key="7">
    <source>
        <dbReference type="ARBA" id="ARBA00022989"/>
    </source>
</evidence>
<accession>A0A284RYL0</accession>
<evidence type="ECO:0000256" key="4">
    <source>
        <dbReference type="ARBA" id="ARBA00022692"/>
    </source>
</evidence>
<feature type="transmembrane region" description="Helical" evidence="10">
    <location>
        <begin position="432"/>
        <end position="460"/>
    </location>
</feature>
<name>A0A284RYL0_ARMOS</name>
<dbReference type="AlphaFoldDB" id="A0A284RYL0"/>
<feature type="transmembrane region" description="Helical" evidence="10">
    <location>
        <begin position="230"/>
        <end position="255"/>
    </location>
</feature>
<evidence type="ECO:0000256" key="1">
    <source>
        <dbReference type="ARBA" id="ARBA00004141"/>
    </source>
</evidence>
<dbReference type="NCBIfam" id="TIGR00727">
    <property type="entry name" value="ISP4_OPT"/>
    <property type="match status" value="1"/>
</dbReference>
<feature type="transmembrane region" description="Helical" evidence="10">
    <location>
        <begin position="293"/>
        <end position="315"/>
    </location>
</feature>
<dbReference type="OMA" id="RRHKGWW"/>
<feature type="transmembrane region" description="Helical" evidence="10">
    <location>
        <begin position="719"/>
        <end position="735"/>
    </location>
</feature>
<comment type="similarity">
    <text evidence="2">Belongs to the oligopeptide OPT transporter family.</text>
</comment>
<gene>
    <name evidence="11" type="ORF">ARMOST_17302</name>
</gene>